<dbReference type="GO" id="GO:0008528">
    <property type="term" value="F:G protein-coupled peptide receptor activity"/>
    <property type="evidence" value="ECO:0000318"/>
    <property type="project" value="GO_Central"/>
</dbReference>
<dbReference type="SMART" id="SM00369">
    <property type="entry name" value="LRR_TYP"/>
    <property type="match status" value="5"/>
</dbReference>
<feature type="transmembrane region" description="Helical" evidence="13">
    <location>
        <begin position="250"/>
        <end position="271"/>
    </location>
</feature>
<protein>
    <recommendedName>
        <fullName evidence="14">G-protein coupled receptors family 1 profile domain-containing protein</fullName>
    </recommendedName>
</protein>
<feature type="compositionally biased region" description="Polar residues" evidence="12">
    <location>
        <begin position="630"/>
        <end position="643"/>
    </location>
</feature>
<organism evidence="15 16">
    <name type="scientific">Trichoplax adhaerens</name>
    <name type="common">Trichoplax reptans</name>
    <dbReference type="NCBI Taxonomy" id="10228"/>
    <lineage>
        <taxon>Eukaryota</taxon>
        <taxon>Metazoa</taxon>
        <taxon>Placozoa</taxon>
        <taxon>Uniplacotomia</taxon>
        <taxon>Trichoplacea</taxon>
        <taxon>Trichoplacidae</taxon>
        <taxon>Trichoplax</taxon>
    </lineage>
</organism>
<dbReference type="InParanoid" id="B3RKX3"/>
<dbReference type="SUPFAM" id="SSF81321">
    <property type="entry name" value="Family A G protein-coupled receptor-like"/>
    <property type="match status" value="1"/>
</dbReference>
<dbReference type="InterPro" id="IPR003591">
    <property type="entry name" value="Leu-rich_rpt_typical-subtyp"/>
</dbReference>
<evidence type="ECO:0000259" key="14">
    <source>
        <dbReference type="PROSITE" id="PS50262"/>
    </source>
</evidence>
<dbReference type="OMA" id="KCATITM"/>
<dbReference type="GO" id="GO:0005886">
    <property type="term" value="C:plasma membrane"/>
    <property type="evidence" value="ECO:0000318"/>
    <property type="project" value="GO_Central"/>
</dbReference>
<dbReference type="FunFam" id="3.80.10.10:FF:002333">
    <property type="entry name" value="Uncharacterized protein"/>
    <property type="match status" value="1"/>
</dbReference>
<evidence type="ECO:0000313" key="16">
    <source>
        <dbReference type="Proteomes" id="UP000009022"/>
    </source>
</evidence>
<dbReference type="Proteomes" id="UP000009022">
    <property type="component" value="Unassembled WGS sequence"/>
</dbReference>
<dbReference type="GO" id="GO:0007189">
    <property type="term" value="P:adenylate cyclase-activating G protein-coupled receptor signaling pathway"/>
    <property type="evidence" value="ECO:0000318"/>
    <property type="project" value="GO_Central"/>
</dbReference>
<dbReference type="RefSeq" id="XP_002108651.1">
    <property type="nucleotide sequence ID" value="XM_002108615.1"/>
</dbReference>
<dbReference type="Gene3D" id="3.80.10.10">
    <property type="entry name" value="Ribonuclease Inhibitor"/>
    <property type="match status" value="1"/>
</dbReference>
<keyword evidence="6 13" id="KW-1133">Transmembrane helix</keyword>
<reference evidence="15 16" key="1">
    <citation type="journal article" date="2008" name="Nature">
        <title>The Trichoplax genome and the nature of placozoans.</title>
        <authorList>
            <person name="Srivastava M."/>
            <person name="Begovic E."/>
            <person name="Chapman J."/>
            <person name="Putnam N.H."/>
            <person name="Hellsten U."/>
            <person name="Kawashima T."/>
            <person name="Kuo A."/>
            <person name="Mitros T."/>
            <person name="Salamov A."/>
            <person name="Carpenter M.L."/>
            <person name="Signorovitch A.Y."/>
            <person name="Moreno M.A."/>
            <person name="Kamm K."/>
            <person name="Grimwood J."/>
            <person name="Schmutz J."/>
            <person name="Shapiro H."/>
            <person name="Grigoriev I.V."/>
            <person name="Buss L.W."/>
            <person name="Schierwater B."/>
            <person name="Dellaporta S.L."/>
            <person name="Rokhsar D.S."/>
        </authorList>
    </citation>
    <scope>NUCLEOTIDE SEQUENCE [LARGE SCALE GENOMIC DNA]</scope>
    <source>
        <strain evidence="15 16">Grell-BS-1999</strain>
    </source>
</reference>
<evidence type="ECO:0000256" key="7">
    <source>
        <dbReference type="ARBA" id="ARBA00023040"/>
    </source>
</evidence>
<keyword evidence="2" id="KW-1003">Cell membrane</keyword>
<keyword evidence="16" id="KW-1185">Reference proteome</keyword>
<dbReference type="HOGENOM" id="CLU_006130_2_1_1"/>
<evidence type="ECO:0000256" key="9">
    <source>
        <dbReference type="ARBA" id="ARBA00023170"/>
    </source>
</evidence>
<keyword evidence="10 11" id="KW-0807">Transducer</keyword>
<evidence type="ECO:0000256" key="5">
    <source>
        <dbReference type="ARBA" id="ARBA00022737"/>
    </source>
</evidence>
<gene>
    <name evidence="15" type="ORF">TRIADDRAFT_51798</name>
</gene>
<dbReference type="PRINTS" id="PR00237">
    <property type="entry name" value="GPCRRHODOPSN"/>
</dbReference>
<keyword evidence="7 11" id="KW-0297">G-protein coupled receptor</keyword>
<evidence type="ECO:0000256" key="1">
    <source>
        <dbReference type="ARBA" id="ARBA00004651"/>
    </source>
</evidence>
<evidence type="ECO:0000256" key="6">
    <source>
        <dbReference type="ARBA" id="ARBA00022989"/>
    </source>
</evidence>
<keyword evidence="8 13" id="KW-0472">Membrane</keyword>
<evidence type="ECO:0000313" key="15">
    <source>
        <dbReference type="EMBL" id="EDV29449.1"/>
    </source>
</evidence>
<dbReference type="PROSITE" id="PS00237">
    <property type="entry name" value="G_PROTEIN_RECEP_F1_1"/>
    <property type="match status" value="1"/>
</dbReference>
<dbReference type="Pfam" id="PF00001">
    <property type="entry name" value="7tm_1"/>
    <property type="match status" value="1"/>
</dbReference>
<feature type="transmembrane region" description="Helical" evidence="13">
    <location>
        <begin position="283"/>
        <end position="305"/>
    </location>
</feature>
<dbReference type="KEGG" id="tad:TRIADDRAFT_51798"/>
<dbReference type="FunFam" id="1.20.1070.10:FF:000263">
    <property type="entry name" value="G-protein coupled receptor GRL101-like protein"/>
    <property type="match status" value="1"/>
</dbReference>
<dbReference type="Gene3D" id="1.20.1070.10">
    <property type="entry name" value="Rhodopsin 7-helix transmembrane proteins"/>
    <property type="match status" value="1"/>
</dbReference>
<feature type="transmembrane region" description="Helical" evidence="13">
    <location>
        <begin position="500"/>
        <end position="522"/>
    </location>
</feature>
<dbReference type="InterPro" id="IPR017452">
    <property type="entry name" value="GPCR_Rhodpsn_7TM"/>
</dbReference>
<evidence type="ECO:0000256" key="2">
    <source>
        <dbReference type="ARBA" id="ARBA00022475"/>
    </source>
</evidence>
<accession>B3RKX3</accession>
<evidence type="ECO:0000256" key="8">
    <source>
        <dbReference type="ARBA" id="ARBA00023136"/>
    </source>
</evidence>
<dbReference type="PhylomeDB" id="B3RKX3"/>
<evidence type="ECO:0000256" key="11">
    <source>
        <dbReference type="RuleBase" id="RU000688"/>
    </source>
</evidence>
<feature type="transmembrane region" description="Helical" evidence="13">
    <location>
        <begin position="420"/>
        <end position="444"/>
    </location>
</feature>
<feature type="transmembrane region" description="Helical" evidence="13">
    <location>
        <begin position="325"/>
        <end position="347"/>
    </location>
</feature>
<sequence>MTHFVLLRHIRDISHNNISDVQVDAFQGLEILEELDISYNSLDIAGDLQSNHIRLPPLSTLKNLNLAGNQILLLEADVFSKEISLERLNLSRNNLLSSNVKEFIQPLKELKSFYLDHNKITAINKDTRSGYAKARILYMGNNFMSDVCGKTFTGFFYLETLYLSDNNIRKLDANCFSILSNLKELHLERNLLVEFNQDIFNGLTSLYTLHSTREFLCCVAPTTVLDCSPINNQEQLSTCNDVLAHVSLRIFVWCTSCMIIIGNILTLYVNKTLEQCRNPVPKLLVNNLASADLLMGIYLLIIGFADGILHNRYASNLEYWLQSPMCALACFLTAISSVMSVVIMLIITVDRFINIVFVMPKFKITKKCATITMITSWSLCIVCVGIPAIASINQQSDNRFYEYSSVCMPSNINNPYFANWIFVVLGMSFLIWIAILIMYGLTLASLRKARLKVKKKSDFNYEKRVAIRMLVILTTDLATWMPFYVLLISGVFGNEIDIHALPFIAILVMPMNSCINPFLYTLSTKKVLQHFRFKFSTKTDTNEYSQSNRYRSSKPLPEFQVDRELDTAGAKVQPEHSQRVDVAVTFSRTSIAPPLGPSDSEILTGNNSVSNRLNKVGIKKSGSDKKKKSTQLSPSSNILFSLS</sequence>
<dbReference type="PROSITE" id="PS50262">
    <property type="entry name" value="G_PROTEIN_RECEP_F1_2"/>
    <property type="match status" value="1"/>
</dbReference>
<dbReference type="CDD" id="cd14980">
    <property type="entry name" value="7tmA_Glycoprotein_LRR_R-like"/>
    <property type="match status" value="1"/>
</dbReference>
<dbReference type="GO" id="GO:0009755">
    <property type="term" value="P:hormone-mediated signaling pathway"/>
    <property type="evidence" value="ECO:0000318"/>
    <property type="project" value="GO_Central"/>
</dbReference>
<keyword evidence="9 11" id="KW-0675">Receptor</keyword>
<keyword evidence="4 11" id="KW-0812">Transmembrane</keyword>
<dbReference type="CTD" id="6749865"/>
<evidence type="ECO:0000256" key="3">
    <source>
        <dbReference type="ARBA" id="ARBA00022614"/>
    </source>
</evidence>
<feature type="region of interest" description="Disordered" evidence="12">
    <location>
        <begin position="614"/>
        <end position="643"/>
    </location>
</feature>
<dbReference type="InterPro" id="IPR001611">
    <property type="entry name" value="Leu-rich_rpt"/>
</dbReference>
<dbReference type="InterPro" id="IPR032675">
    <property type="entry name" value="LRR_dom_sf"/>
</dbReference>
<dbReference type="GeneID" id="6749865"/>
<evidence type="ECO:0000256" key="4">
    <source>
        <dbReference type="ARBA" id="ARBA00022692"/>
    </source>
</evidence>
<comment type="similarity">
    <text evidence="11">Belongs to the G-protein coupled receptor 1 family.</text>
</comment>
<dbReference type="eggNOG" id="KOG0619">
    <property type="taxonomic scope" value="Eukaryota"/>
</dbReference>
<feature type="domain" description="G-protein coupled receptors family 1 profile" evidence="14">
    <location>
        <begin position="262"/>
        <end position="520"/>
    </location>
</feature>
<proteinExistence type="inferred from homology"/>
<keyword evidence="3" id="KW-0433">Leucine-rich repeat</keyword>
<dbReference type="InterPro" id="IPR000276">
    <property type="entry name" value="GPCR_Rhodpsn"/>
</dbReference>
<feature type="transmembrane region" description="Helical" evidence="13">
    <location>
        <begin position="465"/>
        <end position="488"/>
    </location>
</feature>
<dbReference type="PANTHER" id="PTHR24372">
    <property type="entry name" value="GLYCOPROTEIN HORMONE RECEPTOR"/>
    <property type="match status" value="1"/>
</dbReference>
<evidence type="ECO:0000256" key="12">
    <source>
        <dbReference type="SAM" id="MobiDB-lite"/>
    </source>
</evidence>
<dbReference type="OrthoDB" id="2015831at2759"/>
<name>B3RKX3_TRIAD</name>
<comment type="subcellular location">
    <subcellularLocation>
        <location evidence="1">Cell membrane</location>
        <topology evidence="1">Multi-pass membrane protein</topology>
    </subcellularLocation>
</comment>
<dbReference type="AlphaFoldDB" id="B3RKX3"/>
<feature type="transmembrane region" description="Helical" evidence="13">
    <location>
        <begin position="368"/>
        <end position="390"/>
    </location>
</feature>
<keyword evidence="5" id="KW-0677">Repeat</keyword>
<dbReference type="SUPFAM" id="SSF52058">
    <property type="entry name" value="L domain-like"/>
    <property type="match status" value="1"/>
</dbReference>
<evidence type="ECO:0000256" key="13">
    <source>
        <dbReference type="SAM" id="Phobius"/>
    </source>
</evidence>
<dbReference type="PROSITE" id="PS51450">
    <property type="entry name" value="LRR"/>
    <property type="match status" value="1"/>
</dbReference>
<dbReference type="eggNOG" id="KOG2087">
    <property type="taxonomic scope" value="Eukaryota"/>
</dbReference>
<dbReference type="Pfam" id="PF13855">
    <property type="entry name" value="LRR_8"/>
    <property type="match status" value="3"/>
</dbReference>
<dbReference type="EMBL" id="DS985241">
    <property type="protein sequence ID" value="EDV29449.1"/>
    <property type="molecule type" value="Genomic_DNA"/>
</dbReference>
<evidence type="ECO:0000256" key="10">
    <source>
        <dbReference type="ARBA" id="ARBA00023224"/>
    </source>
</evidence>
<dbReference type="PANTHER" id="PTHR24372:SF77">
    <property type="entry name" value="G-PROTEIN COUPLED RECEPTORS FAMILY 1 PROFILE DOMAIN-CONTAINING PROTEIN"/>
    <property type="match status" value="1"/>
</dbReference>